<reference evidence="1 2" key="1">
    <citation type="journal article" date="2012" name="PLoS Pathog.">
        <title>Diverse lifestyles and strategies of plant pathogenesis encoded in the genomes of eighteen Dothideomycetes fungi.</title>
        <authorList>
            <person name="Ohm R.A."/>
            <person name="Feau N."/>
            <person name="Henrissat B."/>
            <person name="Schoch C.L."/>
            <person name="Horwitz B.A."/>
            <person name="Barry K.W."/>
            <person name="Condon B.J."/>
            <person name="Copeland A.C."/>
            <person name="Dhillon B."/>
            <person name="Glaser F."/>
            <person name="Hesse C.N."/>
            <person name="Kosti I."/>
            <person name="LaButti K."/>
            <person name="Lindquist E.A."/>
            <person name="Lucas S."/>
            <person name="Salamov A.A."/>
            <person name="Bradshaw R.E."/>
            <person name="Ciuffetti L."/>
            <person name="Hamelin R.C."/>
            <person name="Kema G.H.J."/>
            <person name="Lawrence C."/>
            <person name="Scott J.A."/>
            <person name="Spatafora J.W."/>
            <person name="Turgeon B.G."/>
            <person name="de Wit P.J.G.M."/>
            <person name="Zhong S."/>
            <person name="Goodwin S.B."/>
            <person name="Grigoriev I.V."/>
        </authorList>
    </citation>
    <scope>NUCLEOTIDE SEQUENCE [LARGE SCALE GENOMIC DNA]</scope>
    <source>
        <strain evidence="1 2">UAMH 10762</strain>
    </source>
</reference>
<gene>
    <name evidence="1" type="ORF">BAUCODRAFT_333086</name>
</gene>
<name>M2MIC4_BAUPA</name>
<dbReference type="GeneID" id="19112070"/>
<evidence type="ECO:0000313" key="2">
    <source>
        <dbReference type="Proteomes" id="UP000011761"/>
    </source>
</evidence>
<dbReference type="HOGENOM" id="CLU_2108595_0_0_1"/>
<proteinExistence type="predicted"/>
<dbReference type="AlphaFoldDB" id="M2MIC4"/>
<organism evidence="1 2">
    <name type="scientific">Baudoinia panamericana (strain UAMH 10762)</name>
    <name type="common">Angels' share fungus</name>
    <name type="synonym">Baudoinia compniacensis (strain UAMH 10762)</name>
    <dbReference type="NCBI Taxonomy" id="717646"/>
    <lineage>
        <taxon>Eukaryota</taxon>
        <taxon>Fungi</taxon>
        <taxon>Dikarya</taxon>
        <taxon>Ascomycota</taxon>
        <taxon>Pezizomycotina</taxon>
        <taxon>Dothideomycetes</taxon>
        <taxon>Dothideomycetidae</taxon>
        <taxon>Mycosphaerellales</taxon>
        <taxon>Teratosphaeriaceae</taxon>
        <taxon>Baudoinia</taxon>
    </lineage>
</organism>
<accession>M2MIC4</accession>
<sequence>MNRWIPTLFTAPRVGNGFAGVLLRTRDTSVAYQTYELPSQNNPTPSSDTCISIRLLLPCAASSALVFAQLVPAKLPSSHGIYWQRLWPTSLQCCDAIHIWRCQENASPATSLLQR</sequence>
<protein>
    <submittedName>
        <fullName evidence="1">Uncharacterized protein</fullName>
    </submittedName>
</protein>
<dbReference type="EMBL" id="KB445565">
    <property type="protein sequence ID" value="EMC91008.1"/>
    <property type="molecule type" value="Genomic_DNA"/>
</dbReference>
<keyword evidence="2" id="KW-1185">Reference proteome</keyword>
<dbReference type="Proteomes" id="UP000011761">
    <property type="component" value="Unassembled WGS sequence"/>
</dbReference>
<dbReference type="KEGG" id="bcom:BAUCODRAFT_333086"/>
<dbReference type="RefSeq" id="XP_007681926.1">
    <property type="nucleotide sequence ID" value="XM_007683736.1"/>
</dbReference>
<evidence type="ECO:0000313" key="1">
    <source>
        <dbReference type="EMBL" id="EMC91008.1"/>
    </source>
</evidence>